<sequence>MPNPSGYYLELPTSISLKIEQFSKMQLYKLATDCSSEFDFPFMEEEECFTPEELQALNDLSESAQIQLLRWTTELLQEKIRLQQKISAKAA</sequence>
<evidence type="ECO:0000313" key="1">
    <source>
        <dbReference type="EMBL" id="MBD2150040.1"/>
    </source>
</evidence>
<organism evidence="1 2">
    <name type="scientific">Pseudanabaena cinerea FACHB-1277</name>
    <dbReference type="NCBI Taxonomy" id="2949581"/>
    <lineage>
        <taxon>Bacteria</taxon>
        <taxon>Bacillati</taxon>
        <taxon>Cyanobacteriota</taxon>
        <taxon>Cyanophyceae</taxon>
        <taxon>Pseudanabaenales</taxon>
        <taxon>Pseudanabaenaceae</taxon>
        <taxon>Pseudanabaena</taxon>
        <taxon>Pseudanabaena cinerea</taxon>
    </lineage>
</organism>
<dbReference type="Proteomes" id="UP000631421">
    <property type="component" value="Unassembled WGS sequence"/>
</dbReference>
<gene>
    <name evidence="1" type="ORF">H6F44_07875</name>
</gene>
<dbReference type="AlphaFoldDB" id="A0A926UU32"/>
<reference evidence="1" key="2">
    <citation type="submission" date="2020-08" db="EMBL/GenBank/DDBJ databases">
        <authorList>
            <person name="Chen M."/>
            <person name="Teng W."/>
            <person name="Zhao L."/>
            <person name="Hu C."/>
            <person name="Zhou Y."/>
            <person name="Han B."/>
            <person name="Song L."/>
            <person name="Shu W."/>
        </authorList>
    </citation>
    <scope>NUCLEOTIDE SEQUENCE</scope>
    <source>
        <strain evidence="1">FACHB-1277</strain>
    </source>
</reference>
<evidence type="ECO:0000313" key="2">
    <source>
        <dbReference type="Proteomes" id="UP000631421"/>
    </source>
</evidence>
<keyword evidence="2" id="KW-1185">Reference proteome</keyword>
<accession>A0A926UU32</accession>
<dbReference type="RefSeq" id="WP_190350411.1">
    <property type="nucleotide sequence ID" value="NZ_JACJPY010000018.1"/>
</dbReference>
<comment type="caution">
    <text evidence="1">The sequence shown here is derived from an EMBL/GenBank/DDBJ whole genome shotgun (WGS) entry which is preliminary data.</text>
</comment>
<proteinExistence type="predicted"/>
<dbReference type="EMBL" id="JACJPY010000018">
    <property type="protein sequence ID" value="MBD2150040.1"/>
    <property type="molecule type" value="Genomic_DNA"/>
</dbReference>
<name>A0A926UU32_9CYAN</name>
<protein>
    <submittedName>
        <fullName evidence="1">Uncharacterized protein</fullName>
    </submittedName>
</protein>
<reference evidence="1" key="1">
    <citation type="journal article" date="2015" name="ISME J.">
        <title>Draft Genome Sequence of Streptomyces incarnatus NRRL8089, which Produces the Nucleoside Antibiotic Sinefungin.</title>
        <authorList>
            <person name="Oshima K."/>
            <person name="Hattori M."/>
            <person name="Shimizu H."/>
            <person name="Fukuda K."/>
            <person name="Nemoto M."/>
            <person name="Inagaki K."/>
            <person name="Tamura T."/>
        </authorList>
    </citation>
    <scope>NUCLEOTIDE SEQUENCE</scope>
    <source>
        <strain evidence="1">FACHB-1277</strain>
    </source>
</reference>